<dbReference type="Proteomes" id="UP000578112">
    <property type="component" value="Unassembled WGS sequence"/>
</dbReference>
<name>A0A7W7MT56_9ACTN</name>
<evidence type="ECO:0000256" key="4">
    <source>
        <dbReference type="ARBA" id="ARBA00022553"/>
    </source>
</evidence>
<dbReference type="GO" id="GO:0005886">
    <property type="term" value="C:plasma membrane"/>
    <property type="evidence" value="ECO:0007669"/>
    <property type="project" value="UniProtKB-SubCell"/>
</dbReference>
<dbReference type="SMART" id="SM00448">
    <property type="entry name" value="REC"/>
    <property type="match status" value="1"/>
</dbReference>
<dbReference type="PROSITE" id="PS50109">
    <property type="entry name" value="HIS_KIN"/>
    <property type="match status" value="1"/>
</dbReference>
<dbReference type="InterPro" id="IPR004358">
    <property type="entry name" value="Sig_transdc_His_kin-like_C"/>
</dbReference>
<dbReference type="EMBL" id="JACHNH010000001">
    <property type="protein sequence ID" value="MBB4765938.1"/>
    <property type="molecule type" value="Genomic_DNA"/>
</dbReference>
<dbReference type="RefSeq" id="WP_184996929.1">
    <property type="nucleotide sequence ID" value="NZ_BOMK01000021.1"/>
</dbReference>
<dbReference type="InterPro" id="IPR003594">
    <property type="entry name" value="HATPase_dom"/>
</dbReference>
<sequence>MEWSEELSSGLLQAAPDAILVMDEGVIVLVNDRAEEVFGWRRGELLGQRATMLLGDINEVPSLAGLRRAADGLTGGIGFIGTVALQARRRDGAIFPTEASLSRVQGPEGRRTIAVVRDMTERHRLQAEAEHQRSEVQEHRNQRLEALGQLAGGIAHDFNNMLGVIVNYANFVIEEAEAPQPDLKTIAADARQVIRAGERGTDLTHQLLKFARRDVARPQVLDLNAVITDAEETLRDLIGDRVALIIRTAESLPPVTCDPGQLEQLLTSLASNARDAMPEGGQLVIDTAGARLEVGEHPDLAPGDYVRIRVSDSGCGMAPDVVARAFEPFFTTKASGEGTGLGLATAYGIVTQAGGAVSLTSEPVLGTTVTVLLPAGAGEQEVVPAAEPVLTAGHGETLLVVEDEAALRDVAGRILSGAGYQVLSAEGGAEALELASLHEGAIDLLVSDVVMPGMLGKELAERLTHVRPDTRVLYMSGYAQPVLASQGTLDPGVALLEKPFTAADLLCAVRRRLDG</sequence>
<evidence type="ECO:0000259" key="10">
    <source>
        <dbReference type="PROSITE" id="PS50112"/>
    </source>
</evidence>
<feature type="domain" description="PAC" evidence="11">
    <location>
        <begin position="81"/>
        <end position="131"/>
    </location>
</feature>
<dbReference type="SUPFAM" id="SSF52172">
    <property type="entry name" value="CheY-like"/>
    <property type="match status" value="1"/>
</dbReference>
<organism evidence="12 13">
    <name type="scientific">Actinoplanes digitatis</name>
    <dbReference type="NCBI Taxonomy" id="1868"/>
    <lineage>
        <taxon>Bacteria</taxon>
        <taxon>Bacillati</taxon>
        <taxon>Actinomycetota</taxon>
        <taxon>Actinomycetes</taxon>
        <taxon>Micromonosporales</taxon>
        <taxon>Micromonosporaceae</taxon>
        <taxon>Actinoplanes</taxon>
    </lineage>
</organism>
<dbReference type="PRINTS" id="PR00344">
    <property type="entry name" value="BCTRLSENSOR"/>
</dbReference>
<dbReference type="PROSITE" id="PS50113">
    <property type="entry name" value="PAC"/>
    <property type="match status" value="1"/>
</dbReference>
<dbReference type="SUPFAM" id="SSF55785">
    <property type="entry name" value="PYP-like sensor domain (PAS domain)"/>
    <property type="match status" value="1"/>
</dbReference>
<dbReference type="InterPro" id="IPR011006">
    <property type="entry name" value="CheY-like_superfamily"/>
</dbReference>
<evidence type="ECO:0000256" key="6">
    <source>
        <dbReference type="ARBA" id="ARBA00023012"/>
    </source>
</evidence>
<proteinExistence type="predicted"/>
<dbReference type="SMART" id="SM00387">
    <property type="entry name" value="HATPase_c"/>
    <property type="match status" value="1"/>
</dbReference>
<evidence type="ECO:0000256" key="5">
    <source>
        <dbReference type="ARBA" id="ARBA00022777"/>
    </source>
</evidence>
<feature type="modified residue" description="4-aspartylphosphate" evidence="7">
    <location>
        <position position="448"/>
    </location>
</feature>
<dbReference type="Gene3D" id="3.30.565.10">
    <property type="entry name" value="Histidine kinase-like ATPase, C-terminal domain"/>
    <property type="match status" value="1"/>
</dbReference>
<dbReference type="Gene3D" id="3.40.50.2300">
    <property type="match status" value="1"/>
</dbReference>
<dbReference type="PROSITE" id="PS50112">
    <property type="entry name" value="PAS"/>
    <property type="match status" value="1"/>
</dbReference>
<protein>
    <recommendedName>
        <fullName evidence="3">histidine kinase</fullName>
        <ecNumber evidence="3">2.7.13.3</ecNumber>
    </recommendedName>
</protein>
<dbReference type="PANTHER" id="PTHR43065:SF42">
    <property type="entry name" value="TWO-COMPONENT SENSOR PPRA"/>
    <property type="match status" value="1"/>
</dbReference>
<dbReference type="InterPro" id="IPR036097">
    <property type="entry name" value="HisK_dim/P_sf"/>
</dbReference>
<keyword evidence="6" id="KW-0902">Two-component regulatory system</keyword>
<dbReference type="CDD" id="cd00130">
    <property type="entry name" value="PAS"/>
    <property type="match status" value="1"/>
</dbReference>
<dbReference type="CDD" id="cd00082">
    <property type="entry name" value="HisKA"/>
    <property type="match status" value="1"/>
</dbReference>
<comment type="subcellular location">
    <subcellularLocation>
        <location evidence="2">Cell membrane</location>
    </subcellularLocation>
</comment>
<feature type="domain" description="Response regulatory" evidence="9">
    <location>
        <begin position="397"/>
        <end position="513"/>
    </location>
</feature>
<keyword evidence="5" id="KW-0418">Kinase</keyword>
<dbReference type="Pfam" id="PF00072">
    <property type="entry name" value="Response_reg"/>
    <property type="match status" value="1"/>
</dbReference>
<dbReference type="PROSITE" id="PS50110">
    <property type="entry name" value="RESPONSE_REGULATORY"/>
    <property type="match status" value="1"/>
</dbReference>
<dbReference type="PANTHER" id="PTHR43065">
    <property type="entry name" value="SENSOR HISTIDINE KINASE"/>
    <property type="match status" value="1"/>
</dbReference>
<gene>
    <name evidence="12" type="ORF">BJ971_006494</name>
</gene>
<evidence type="ECO:0000259" key="11">
    <source>
        <dbReference type="PROSITE" id="PS50113"/>
    </source>
</evidence>
<accession>A0A7W7MT56</accession>
<dbReference type="EC" id="2.7.13.3" evidence="3"/>
<dbReference type="SUPFAM" id="SSF47384">
    <property type="entry name" value="Homodimeric domain of signal transducing histidine kinase"/>
    <property type="match status" value="1"/>
</dbReference>
<evidence type="ECO:0000259" key="8">
    <source>
        <dbReference type="PROSITE" id="PS50109"/>
    </source>
</evidence>
<dbReference type="Pfam" id="PF02518">
    <property type="entry name" value="HATPase_c"/>
    <property type="match status" value="1"/>
</dbReference>
<dbReference type="SUPFAM" id="SSF55874">
    <property type="entry name" value="ATPase domain of HSP90 chaperone/DNA topoisomerase II/histidine kinase"/>
    <property type="match status" value="1"/>
</dbReference>
<reference evidence="12 13" key="1">
    <citation type="submission" date="2020-08" db="EMBL/GenBank/DDBJ databases">
        <title>Sequencing the genomes of 1000 actinobacteria strains.</title>
        <authorList>
            <person name="Klenk H.-P."/>
        </authorList>
    </citation>
    <scope>NUCLEOTIDE SEQUENCE [LARGE SCALE GENOMIC DNA]</scope>
    <source>
        <strain evidence="12 13">DSM 43149</strain>
    </source>
</reference>
<dbReference type="SMART" id="SM00091">
    <property type="entry name" value="PAS"/>
    <property type="match status" value="1"/>
</dbReference>
<evidence type="ECO:0000256" key="7">
    <source>
        <dbReference type="PROSITE-ProRule" id="PRU00169"/>
    </source>
</evidence>
<dbReference type="Gene3D" id="1.10.287.130">
    <property type="match status" value="1"/>
</dbReference>
<dbReference type="InterPro" id="IPR000700">
    <property type="entry name" value="PAS-assoc_C"/>
</dbReference>
<dbReference type="Pfam" id="PF13426">
    <property type="entry name" value="PAS_9"/>
    <property type="match status" value="1"/>
</dbReference>
<feature type="domain" description="Histidine kinase" evidence="8">
    <location>
        <begin position="153"/>
        <end position="377"/>
    </location>
</feature>
<evidence type="ECO:0000256" key="3">
    <source>
        <dbReference type="ARBA" id="ARBA00012438"/>
    </source>
</evidence>
<evidence type="ECO:0000256" key="1">
    <source>
        <dbReference type="ARBA" id="ARBA00000085"/>
    </source>
</evidence>
<dbReference type="InterPro" id="IPR001789">
    <property type="entry name" value="Sig_transdc_resp-reg_receiver"/>
</dbReference>
<feature type="domain" description="PAS" evidence="10">
    <location>
        <begin position="24"/>
        <end position="48"/>
    </location>
</feature>
<comment type="caution">
    <text evidence="12">The sequence shown here is derived from an EMBL/GenBank/DDBJ whole genome shotgun (WGS) entry which is preliminary data.</text>
</comment>
<dbReference type="InterPro" id="IPR005467">
    <property type="entry name" value="His_kinase_dom"/>
</dbReference>
<dbReference type="InterPro" id="IPR035965">
    <property type="entry name" value="PAS-like_dom_sf"/>
</dbReference>
<dbReference type="NCBIfam" id="TIGR00229">
    <property type="entry name" value="sensory_box"/>
    <property type="match status" value="1"/>
</dbReference>
<comment type="catalytic activity">
    <reaction evidence="1">
        <text>ATP + protein L-histidine = ADP + protein N-phospho-L-histidine.</text>
        <dbReference type="EC" id="2.7.13.3"/>
    </reaction>
</comment>
<keyword evidence="13" id="KW-1185">Reference proteome</keyword>
<dbReference type="InterPro" id="IPR003661">
    <property type="entry name" value="HisK_dim/P_dom"/>
</dbReference>
<keyword evidence="4 7" id="KW-0597">Phosphoprotein</keyword>
<dbReference type="AlphaFoldDB" id="A0A7W7MT56"/>
<dbReference type="InterPro" id="IPR036890">
    <property type="entry name" value="HATPase_C_sf"/>
</dbReference>
<evidence type="ECO:0000256" key="2">
    <source>
        <dbReference type="ARBA" id="ARBA00004236"/>
    </source>
</evidence>
<dbReference type="GO" id="GO:0000155">
    <property type="term" value="F:phosphorelay sensor kinase activity"/>
    <property type="evidence" value="ECO:0007669"/>
    <property type="project" value="InterPro"/>
</dbReference>
<dbReference type="Gene3D" id="3.30.450.20">
    <property type="entry name" value="PAS domain"/>
    <property type="match status" value="1"/>
</dbReference>
<keyword evidence="5" id="KW-0808">Transferase</keyword>
<dbReference type="InterPro" id="IPR000014">
    <property type="entry name" value="PAS"/>
</dbReference>
<evidence type="ECO:0000313" key="12">
    <source>
        <dbReference type="EMBL" id="MBB4765938.1"/>
    </source>
</evidence>
<evidence type="ECO:0000313" key="13">
    <source>
        <dbReference type="Proteomes" id="UP000578112"/>
    </source>
</evidence>
<evidence type="ECO:0000259" key="9">
    <source>
        <dbReference type="PROSITE" id="PS50110"/>
    </source>
</evidence>